<accession>A0AAJ8JSL1</accession>
<dbReference type="Proteomes" id="UP000094043">
    <property type="component" value="Chromosome 3"/>
</dbReference>
<evidence type="ECO:0000256" key="1">
    <source>
        <dbReference type="SAM" id="MobiDB-lite"/>
    </source>
</evidence>
<reference evidence="2" key="3">
    <citation type="submission" date="2024-01" db="EMBL/GenBank/DDBJ databases">
        <authorList>
            <person name="Coelho M.A."/>
            <person name="David-Palma M."/>
            <person name="Shea T."/>
            <person name="Sun S."/>
            <person name="Cuomo C.A."/>
            <person name="Heitman J."/>
        </authorList>
    </citation>
    <scope>NUCLEOTIDE SEQUENCE</scope>
    <source>
        <strain evidence="2">CBS 7841</strain>
    </source>
</reference>
<sequence length="246" mass="25530">MNGPSYADLKTNRIVALNRTLMNGDLSAWCGKQVKVYQNDKEVDFGYELVAWDVCEAAESAPIIDLSVDAYVKLMPNGDCNSNNGNNPVNLRVEIVDNQIWAPAPGKDSYSPTPAKTLYTGGGFNGVGPINTAVPPWGKGNDDDEAGGKPNKASGSSVTSDTSKSTASPSGTGSETAQPTKVGGSSTGGECSTKGEQKCEGGSLYICNYVENNAQGLKWSLIAACPGGCDISSGASCKSKKKRADA</sequence>
<reference evidence="2" key="2">
    <citation type="journal article" date="2022" name="Elife">
        <title>Obligate sexual reproduction of a homothallic fungus closely related to the Cryptococcus pathogenic species complex.</title>
        <authorList>
            <person name="Passer A.R."/>
            <person name="Clancey S.A."/>
            <person name="Shea T."/>
            <person name="David-Palma M."/>
            <person name="Averette A.F."/>
            <person name="Boekhout T."/>
            <person name="Porcel B.M."/>
            <person name="Nowrousian M."/>
            <person name="Cuomo C.A."/>
            <person name="Sun S."/>
            <person name="Heitman J."/>
            <person name="Coelho M.A."/>
        </authorList>
    </citation>
    <scope>NUCLEOTIDE SEQUENCE</scope>
    <source>
        <strain evidence="2">CBS 7841</strain>
    </source>
</reference>
<dbReference type="GeneID" id="91087112"/>
<keyword evidence="3" id="KW-1185">Reference proteome</keyword>
<evidence type="ECO:0000313" key="2">
    <source>
        <dbReference type="EMBL" id="WVN87712.1"/>
    </source>
</evidence>
<feature type="compositionally biased region" description="Polar residues" evidence="1">
    <location>
        <begin position="169"/>
        <end position="179"/>
    </location>
</feature>
<dbReference type="KEGG" id="cdep:91087112"/>
<dbReference type="InterPro" id="IPR036908">
    <property type="entry name" value="RlpA-like_sf"/>
</dbReference>
<dbReference type="EMBL" id="CP143786">
    <property type="protein sequence ID" value="WVN87712.1"/>
    <property type="molecule type" value="Genomic_DNA"/>
</dbReference>
<reference evidence="2" key="1">
    <citation type="submission" date="2016-06" db="EMBL/GenBank/DDBJ databases">
        <authorList>
            <person name="Cuomo C."/>
            <person name="Litvintseva A."/>
            <person name="Heitman J."/>
            <person name="Chen Y."/>
            <person name="Sun S."/>
            <person name="Springer D."/>
            <person name="Dromer F."/>
            <person name="Young S."/>
            <person name="Zeng Q."/>
            <person name="Chapman S."/>
            <person name="Gujja S."/>
            <person name="Saif S."/>
            <person name="Birren B."/>
        </authorList>
    </citation>
    <scope>NUCLEOTIDE SEQUENCE</scope>
    <source>
        <strain evidence="2">CBS 7841</strain>
    </source>
</reference>
<dbReference type="AlphaFoldDB" id="A0AAJ8JSL1"/>
<name>A0AAJ8JSL1_9TREE</name>
<dbReference type="SUPFAM" id="SSF50685">
    <property type="entry name" value="Barwin-like endoglucanases"/>
    <property type="match status" value="1"/>
</dbReference>
<gene>
    <name evidence="2" type="ORF">L203_102901</name>
</gene>
<protein>
    <submittedName>
        <fullName evidence="2">Uncharacterized protein</fullName>
    </submittedName>
</protein>
<feature type="compositionally biased region" description="Low complexity" evidence="1">
    <location>
        <begin position="154"/>
        <end position="168"/>
    </location>
</feature>
<evidence type="ECO:0000313" key="3">
    <source>
        <dbReference type="Proteomes" id="UP000094043"/>
    </source>
</evidence>
<proteinExistence type="predicted"/>
<dbReference type="RefSeq" id="XP_066068412.1">
    <property type="nucleotide sequence ID" value="XM_066212315.1"/>
</dbReference>
<organism evidence="2 3">
    <name type="scientific">Cryptococcus depauperatus CBS 7841</name>
    <dbReference type="NCBI Taxonomy" id="1295531"/>
    <lineage>
        <taxon>Eukaryota</taxon>
        <taxon>Fungi</taxon>
        <taxon>Dikarya</taxon>
        <taxon>Basidiomycota</taxon>
        <taxon>Agaricomycotina</taxon>
        <taxon>Tremellomycetes</taxon>
        <taxon>Tremellales</taxon>
        <taxon>Cryptococcaceae</taxon>
        <taxon>Cryptococcus</taxon>
    </lineage>
</organism>
<feature type="region of interest" description="Disordered" evidence="1">
    <location>
        <begin position="130"/>
        <end position="196"/>
    </location>
</feature>